<evidence type="ECO:0000313" key="2">
    <source>
        <dbReference type="Proteomes" id="UP000735302"/>
    </source>
</evidence>
<protein>
    <submittedName>
        <fullName evidence="1">Uncharacterized protein</fullName>
    </submittedName>
</protein>
<dbReference type="EMBL" id="BLXT01006999">
    <property type="protein sequence ID" value="GFO35410.1"/>
    <property type="molecule type" value="Genomic_DNA"/>
</dbReference>
<accession>A0AAV4CU82</accession>
<organism evidence="1 2">
    <name type="scientific">Plakobranchus ocellatus</name>
    <dbReference type="NCBI Taxonomy" id="259542"/>
    <lineage>
        <taxon>Eukaryota</taxon>
        <taxon>Metazoa</taxon>
        <taxon>Spiralia</taxon>
        <taxon>Lophotrochozoa</taxon>
        <taxon>Mollusca</taxon>
        <taxon>Gastropoda</taxon>
        <taxon>Heterobranchia</taxon>
        <taxon>Euthyneura</taxon>
        <taxon>Panpulmonata</taxon>
        <taxon>Sacoglossa</taxon>
        <taxon>Placobranchoidea</taxon>
        <taxon>Plakobranchidae</taxon>
        <taxon>Plakobranchus</taxon>
    </lineage>
</organism>
<evidence type="ECO:0000313" key="1">
    <source>
        <dbReference type="EMBL" id="GFO35410.1"/>
    </source>
</evidence>
<proteinExistence type="predicted"/>
<dbReference type="Proteomes" id="UP000735302">
    <property type="component" value="Unassembled WGS sequence"/>
</dbReference>
<reference evidence="1 2" key="1">
    <citation type="journal article" date="2021" name="Elife">
        <title>Chloroplast acquisition without the gene transfer in kleptoplastic sea slugs, Plakobranchus ocellatus.</title>
        <authorList>
            <person name="Maeda T."/>
            <person name="Takahashi S."/>
            <person name="Yoshida T."/>
            <person name="Shimamura S."/>
            <person name="Takaki Y."/>
            <person name="Nagai Y."/>
            <person name="Toyoda A."/>
            <person name="Suzuki Y."/>
            <person name="Arimoto A."/>
            <person name="Ishii H."/>
            <person name="Satoh N."/>
            <person name="Nishiyama T."/>
            <person name="Hasebe M."/>
            <person name="Maruyama T."/>
            <person name="Minagawa J."/>
            <person name="Obokata J."/>
            <person name="Shigenobu S."/>
        </authorList>
    </citation>
    <scope>NUCLEOTIDE SEQUENCE [LARGE SCALE GENOMIC DNA]</scope>
</reference>
<name>A0AAV4CU82_9GAST</name>
<comment type="caution">
    <text evidence="1">The sequence shown here is derived from an EMBL/GenBank/DDBJ whole genome shotgun (WGS) entry which is preliminary data.</text>
</comment>
<sequence length="111" mass="12062">MFLLHTTFHTKKLISGLHVPIGAPSNRGVRCGLVLDPLQKDPCRSRGRFTNHCVTKAPSPLFPFLPTCLSPLAISCVISCDIFLWFPKGLSPLPVTLYSPVIVGSARPVVP</sequence>
<dbReference type="AlphaFoldDB" id="A0AAV4CU82"/>
<gene>
    <name evidence="1" type="ORF">PoB_006191500</name>
</gene>
<keyword evidence="2" id="KW-1185">Reference proteome</keyword>